<reference evidence="8" key="1">
    <citation type="submission" date="2025-08" db="UniProtKB">
        <authorList>
            <consortium name="Ensembl"/>
        </authorList>
    </citation>
    <scope>IDENTIFICATION</scope>
</reference>
<keyword evidence="9" id="KW-1185">Reference proteome</keyword>
<dbReference type="GeneTree" id="ENSGT01050000244883"/>
<keyword evidence="4" id="KW-0378">Hydrolase</keyword>
<dbReference type="PROSITE" id="PS00134">
    <property type="entry name" value="TRYPSIN_HIS"/>
    <property type="match status" value="1"/>
</dbReference>
<dbReference type="AlphaFoldDB" id="A0A8C0J9I4"/>
<dbReference type="InterPro" id="IPR018114">
    <property type="entry name" value="TRYPSIN_HIS"/>
</dbReference>
<evidence type="ECO:0000256" key="5">
    <source>
        <dbReference type="ARBA" id="ARBA00022825"/>
    </source>
</evidence>
<evidence type="ECO:0000313" key="9">
    <source>
        <dbReference type="Proteomes" id="UP000694404"/>
    </source>
</evidence>
<proteinExistence type="predicted"/>
<dbReference type="InterPro" id="IPR043504">
    <property type="entry name" value="Peptidase_S1_PA_chymotrypsin"/>
</dbReference>
<dbReference type="InterPro" id="IPR050127">
    <property type="entry name" value="Serine_Proteases_S1"/>
</dbReference>
<dbReference type="OMA" id="FTRTESW"/>
<dbReference type="InterPro" id="IPR001254">
    <property type="entry name" value="Trypsin_dom"/>
</dbReference>
<keyword evidence="2" id="KW-0964">Secreted</keyword>
<dbReference type="InterPro" id="IPR009003">
    <property type="entry name" value="Peptidase_S1_PA"/>
</dbReference>
<feature type="chain" id="PRO_5034298764" description="Peptidase S1 domain-containing protein" evidence="6">
    <location>
        <begin position="22"/>
        <end position="185"/>
    </location>
</feature>
<keyword evidence="6" id="KW-0732">Signal</keyword>
<dbReference type="PANTHER" id="PTHR24264">
    <property type="entry name" value="TRYPSIN-RELATED"/>
    <property type="match status" value="1"/>
</dbReference>
<reference evidence="8" key="2">
    <citation type="submission" date="2025-09" db="UniProtKB">
        <authorList>
            <consortium name="Ensembl"/>
        </authorList>
    </citation>
    <scope>IDENTIFICATION</scope>
</reference>
<organism evidence="8 9">
    <name type="scientific">Chelonoidis abingdonii</name>
    <name type="common">Abingdon island giant tortoise</name>
    <name type="synonym">Testudo abingdonii</name>
    <dbReference type="NCBI Taxonomy" id="106734"/>
    <lineage>
        <taxon>Eukaryota</taxon>
        <taxon>Metazoa</taxon>
        <taxon>Chordata</taxon>
        <taxon>Craniata</taxon>
        <taxon>Vertebrata</taxon>
        <taxon>Euteleostomi</taxon>
        <taxon>Archelosauria</taxon>
        <taxon>Testudinata</taxon>
        <taxon>Testudines</taxon>
        <taxon>Cryptodira</taxon>
        <taxon>Durocryptodira</taxon>
        <taxon>Testudinoidea</taxon>
        <taxon>Testudinidae</taxon>
        <taxon>Chelonoidis</taxon>
    </lineage>
</organism>
<evidence type="ECO:0000259" key="7">
    <source>
        <dbReference type="PROSITE" id="PS50240"/>
    </source>
</evidence>
<dbReference type="Proteomes" id="UP000694404">
    <property type="component" value="Unplaced"/>
</dbReference>
<dbReference type="CDD" id="cd00190">
    <property type="entry name" value="Tryp_SPc"/>
    <property type="match status" value="1"/>
</dbReference>
<dbReference type="SUPFAM" id="SSF50494">
    <property type="entry name" value="Trypsin-like serine proteases"/>
    <property type="match status" value="1"/>
</dbReference>
<evidence type="ECO:0000256" key="2">
    <source>
        <dbReference type="ARBA" id="ARBA00022525"/>
    </source>
</evidence>
<comment type="subcellular location">
    <subcellularLocation>
        <location evidence="1">Secreted</location>
    </subcellularLocation>
</comment>
<dbReference type="Pfam" id="PF00089">
    <property type="entry name" value="Trypsin"/>
    <property type="match status" value="1"/>
</dbReference>
<keyword evidence="3" id="KW-0645">Protease</keyword>
<evidence type="ECO:0000256" key="3">
    <source>
        <dbReference type="ARBA" id="ARBA00022670"/>
    </source>
</evidence>
<feature type="signal peptide" evidence="6">
    <location>
        <begin position="1"/>
        <end position="21"/>
    </location>
</feature>
<evidence type="ECO:0000256" key="1">
    <source>
        <dbReference type="ARBA" id="ARBA00004613"/>
    </source>
</evidence>
<keyword evidence="5" id="KW-0720">Serine protease</keyword>
<dbReference type="Ensembl" id="ENSCABT00000031322.1">
    <property type="protein sequence ID" value="ENSCABP00000028576.1"/>
    <property type="gene ID" value="ENSCABG00000020999.1"/>
</dbReference>
<dbReference type="PROSITE" id="PS50240">
    <property type="entry name" value="TRYPSIN_DOM"/>
    <property type="match status" value="1"/>
</dbReference>
<evidence type="ECO:0000313" key="8">
    <source>
        <dbReference type="Ensembl" id="ENSCABP00000028576.1"/>
    </source>
</evidence>
<name>A0A8C0J9I4_CHEAB</name>
<evidence type="ECO:0000256" key="4">
    <source>
        <dbReference type="ARBA" id="ARBA00022801"/>
    </source>
</evidence>
<dbReference type="GO" id="GO:0006508">
    <property type="term" value="P:proteolysis"/>
    <property type="evidence" value="ECO:0007669"/>
    <property type="project" value="UniProtKB-KW"/>
</dbReference>
<protein>
    <recommendedName>
        <fullName evidence="7">Peptidase S1 domain-containing protein</fullName>
    </recommendedName>
</protein>
<dbReference type="GO" id="GO:0004252">
    <property type="term" value="F:serine-type endopeptidase activity"/>
    <property type="evidence" value="ECO:0007669"/>
    <property type="project" value="InterPro"/>
</dbReference>
<dbReference type="GO" id="GO:0005615">
    <property type="term" value="C:extracellular space"/>
    <property type="evidence" value="ECO:0007669"/>
    <property type="project" value="TreeGrafter"/>
</dbReference>
<feature type="domain" description="Peptidase S1" evidence="7">
    <location>
        <begin position="29"/>
        <end position="185"/>
    </location>
</feature>
<accession>A0A8C0J9I4</accession>
<dbReference type="PANTHER" id="PTHR24264:SF65">
    <property type="entry name" value="SRCR DOMAIN-CONTAINING PROTEIN"/>
    <property type="match status" value="1"/>
</dbReference>
<evidence type="ECO:0000256" key="6">
    <source>
        <dbReference type="SAM" id="SignalP"/>
    </source>
</evidence>
<sequence>CWALVICTSFLTISSTLPSSAAPQGVDRMVRGYECSLHSLPWQVSLNGWDFYGGSLITDQWVVSAAHCWYYPDSMQTLDHDIMLIKLAHPVQPDAYVQPVPLPIACPAASTSCVVSGWGNILSDVFSPYNLQCINIPILSNAECEGSYPRMITSTMLCAGYLDGGKDACQVRANEHGPIRLLERL</sequence>
<dbReference type="SMART" id="SM00020">
    <property type="entry name" value="Tryp_SPc"/>
    <property type="match status" value="1"/>
</dbReference>
<dbReference type="Gene3D" id="2.40.10.10">
    <property type="entry name" value="Trypsin-like serine proteases"/>
    <property type="match status" value="3"/>
</dbReference>